<gene>
    <name evidence="2" type="ORF">ANN_24995</name>
</gene>
<evidence type="ECO:0000313" key="3">
    <source>
        <dbReference type="Proteomes" id="UP001148838"/>
    </source>
</evidence>
<name>A0ABQ8S062_PERAM</name>
<keyword evidence="3" id="KW-1185">Reference proteome</keyword>
<feature type="region of interest" description="Disordered" evidence="1">
    <location>
        <begin position="56"/>
        <end position="81"/>
    </location>
</feature>
<dbReference type="EMBL" id="JAJSOF020000038">
    <property type="protein sequence ID" value="KAJ4427374.1"/>
    <property type="molecule type" value="Genomic_DNA"/>
</dbReference>
<organism evidence="2 3">
    <name type="scientific">Periplaneta americana</name>
    <name type="common">American cockroach</name>
    <name type="synonym">Blatta americana</name>
    <dbReference type="NCBI Taxonomy" id="6978"/>
    <lineage>
        <taxon>Eukaryota</taxon>
        <taxon>Metazoa</taxon>
        <taxon>Ecdysozoa</taxon>
        <taxon>Arthropoda</taxon>
        <taxon>Hexapoda</taxon>
        <taxon>Insecta</taxon>
        <taxon>Pterygota</taxon>
        <taxon>Neoptera</taxon>
        <taxon>Polyneoptera</taxon>
        <taxon>Dictyoptera</taxon>
        <taxon>Blattodea</taxon>
        <taxon>Blattoidea</taxon>
        <taxon>Blattidae</taxon>
        <taxon>Blattinae</taxon>
        <taxon>Periplaneta</taxon>
    </lineage>
</organism>
<proteinExistence type="predicted"/>
<dbReference type="Proteomes" id="UP001148838">
    <property type="component" value="Unassembled WGS sequence"/>
</dbReference>
<protein>
    <submittedName>
        <fullName evidence="2">Uncharacterized protein</fullName>
    </submittedName>
</protein>
<evidence type="ECO:0000256" key="1">
    <source>
        <dbReference type="SAM" id="MobiDB-lite"/>
    </source>
</evidence>
<accession>A0ABQ8S062</accession>
<sequence length="166" mass="19518">MKFTDTSVACTGKIVWTVATSPGGAHSSQTAMRTFVIRHVPGGRDTAAEKSRLLLGKSDKNQKGPKQQSKGMTFPASQKKKDLLRTSEKELRKRLVKCFVWSVALYGERTWTLRRNEEKRIEAFEMWMWRRTVRVKWTDRIRNKIVFEKVSEERMMLKLNRKRKRN</sequence>
<comment type="caution">
    <text evidence="2">The sequence shown here is derived from an EMBL/GenBank/DDBJ whole genome shotgun (WGS) entry which is preliminary data.</text>
</comment>
<evidence type="ECO:0000313" key="2">
    <source>
        <dbReference type="EMBL" id="KAJ4427374.1"/>
    </source>
</evidence>
<reference evidence="2 3" key="1">
    <citation type="journal article" date="2022" name="Allergy">
        <title>Genome assembly and annotation of Periplaneta americana reveal a comprehensive cockroach allergen profile.</title>
        <authorList>
            <person name="Wang L."/>
            <person name="Xiong Q."/>
            <person name="Saelim N."/>
            <person name="Wang L."/>
            <person name="Nong W."/>
            <person name="Wan A.T."/>
            <person name="Shi M."/>
            <person name="Liu X."/>
            <person name="Cao Q."/>
            <person name="Hui J.H.L."/>
            <person name="Sookrung N."/>
            <person name="Leung T.F."/>
            <person name="Tungtrongchitr A."/>
            <person name="Tsui S.K.W."/>
        </authorList>
    </citation>
    <scope>NUCLEOTIDE SEQUENCE [LARGE SCALE GENOMIC DNA]</scope>
    <source>
        <strain evidence="2">PWHHKU_190912</strain>
    </source>
</reference>